<feature type="region of interest" description="Disordered" evidence="1">
    <location>
        <begin position="28"/>
        <end position="58"/>
    </location>
</feature>
<organism evidence="2 3">
    <name type="scientific">Acrocarpospora pleiomorpha</name>
    <dbReference type="NCBI Taxonomy" id="90975"/>
    <lineage>
        <taxon>Bacteria</taxon>
        <taxon>Bacillati</taxon>
        <taxon>Actinomycetota</taxon>
        <taxon>Actinomycetes</taxon>
        <taxon>Streptosporangiales</taxon>
        <taxon>Streptosporangiaceae</taxon>
        <taxon>Acrocarpospora</taxon>
    </lineage>
</organism>
<accession>A0A5M3XKN1</accession>
<comment type="caution">
    <text evidence="2">The sequence shown here is derived from an EMBL/GenBank/DDBJ whole genome shotgun (WGS) entry which is preliminary data.</text>
</comment>
<name>A0A5M3XKN1_9ACTN</name>
<keyword evidence="3" id="KW-1185">Reference proteome</keyword>
<dbReference type="AlphaFoldDB" id="A0A5M3XKN1"/>
<sequence length="221" mass="23755">MGIWHARAGLVIAGVAVAGVVLSGCGAATPTSNGGSPSTASAEDPVAKKTEEAPEAPAFASDLERVCADGLGFSGLPEYRRSDKGLHPAALMRKSDDSWTQNSISPGDYPKGWILDIGDDVSKTQLVACYEQTGTTPAGKVCDMEEKETKKAYKMTMYNTSYLVRVVDARTGKTISQHKGRAASTTCPIITFFSEGDDKSKYYTEASPKDYRTFLRRYIST</sequence>
<dbReference type="PROSITE" id="PS51257">
    <property type="entry name" value="PROKAR_LIPOPROTEIN"/>
    <property type="match status" value="1"/>
</dbReference>
<proteinExistence type="predicted"/>
<feature type="compositionally biased region" description="Polar residues" evidence="1">
    <location>
        <begin position="29"/>
        <end position="41"/>
    </location>
</feature>
<evidence type="ECO:0000313" key="2">
    <source>
        <dbReference type="EMBL" id="GES18668.1"/>
    </source>
</evidence>
<reference evidence="2 3" key="1">
    <citation type="submission" date="2019-10" db="EMBL/GenBank/DDBJ databases">
        <title>Whole genome shotgun sequence of Acrocarpospora pleiomorpha NBRC 16267.</title>
        <authorList>
            <person name="Ichikawa N."/>
            <person name="Kimura A."/>
            <person name="Kitahashi Y."/>
            <person name="Komaki H."/>
            <person name="Oguchi A."/>
        </authorList>
    </citation>
    <scope>NUCLEOTIDE SEQUENCE [LARGE SCALE GENOMIC DNA]</scope>
    <source>
        <strain evidence="2 3">NBRC 16267</strain>
    </source>
</reference>
<dbReference type="Proteomes" id="UP000377595">
    <property type="component" value="Unassembled WGS sequence"/>
</dbReference>
<dbReference type="EMBL" id="BLAF01000008">
    <property type="protein sequence ID" value="GES18668.1"/>
    <property type="molecule type" value="Genomic_DNA"/>
</dbReference>
<protein>
    <recommendedName>
        <fullName evidence="4">Lipoprotein</fullName>
    </recommendedName>
</protein>
<dbReference type="RefSeq" id="WP_155343791.1">
    <property type="nucleotide sequence ID" value="NZ_BLAF01000008.1"/>
</dbReference>
<gene>
    <name evidence="2" type="ORF">Aple_015630</name>
</gene>
<evidence type="ECO:0000256" key="1">
    <source>
        <dbReference type="SAM" id="MobiDB-lite"/>
    </source>
</evidence>
<dbReference type="OrthoDB" id="4246735at2"/>
<evidence type="ECO:0008006" key="4">
    <source>
        <dbReference type="Google" id="ProtNLM"/>
    </source>
</evidence>
<evidence type="ECO:0000313" key="3">
    <source>
        <dbReference type="Proteomes" id="UP000377595"/>
    </source>
</evidence>